<accession>A0A9P7VAX1</accession>
<proteinExistence type="predicted"/>
<gene>
    <name evidence="3" type="ORF">KQ657_004233</name>
</gene>
<feature type="transmembrane region" description="Helical" evidence="2">
    <location>
        <begin position="854"/>
        <end position="876"/>
    </location>
</feature>
<keyword evidence="4" id="KW-1185">Reference proteome</keyword>
<sequence length="992" mass="111419">MYSKHELVPLINQLENATVFVPVNLAFTGDVKEDKDLLLRYIVNQRFRVGYMDRRAIMLETLYRPGGNYGIGHGNGSGNYTIKISPNFETLEYEVDDTAAIVEVDIFAKHQRSFVEGILELMPLKPSVCDLLMNSTNDDLELNGFKVSTIRHWMTSLFLGNDDKNDVDGALLKKKRNNNKKERKDLPSTCEEFFNNTRTVFIPTDSYLHESMSSLEYRYYSTLFHVVRNEKFSKKSSAIHELKFDLIRLLSCIMLPELIGGANITNGKQYPLKDGGSNYTLAYNNASNTITVNGKIQSASLAGSNIVLSDVVVHLFDSQLEPFWSSLNVTLAPMIMRKALYALHFSNFASEVEFRSLEALIDGRTSGQTLFVGIDSRDDAENDDNYYYTDSFSNKQTLLYRFLDQFIDLREEMGEHSPVYKLLNSKLSSKKRINGNYQIKLASSWENNNMISTVNDETLIIDEPILTANNNIIYVTKNEIFPPLSLKLVLGGMLSSGVIPRHLNRLQINKKSCLATVEYLNRFDLISEVEELNGYTAFLPCGGGGHVITSDPIGSIHSGGGGGGDVNPWKALGLVLNHLEANPKLFESILKGFFVKGMIYSDFGLEHDEKYTKNLRGDLVKVSDTKIEEDGYHQILVNSTLMKLPLNSEILFSHGLVHTVDKIILPNNFQISIGDLLKTTEDKDSARFNFTELLEYDQVLKAVDIGNFSLLVPTSESLKKQNITTSYEKLNKFLQLHLIPNDQLGSLLHCMSGSGRTDVDDADDSHIEQEDTMISTNYTRAILRCKRTKRGKTTLRLFNSESEKSSGKHEVVISNYGCSSTKSCVFLIEDSLRLSWLDEPDDTFLHIHLGSVSVAIGIVIGLMLVGGFLFVIVACLGTPKLRKSSSGPLAPENIFERPQNNFMRVNFDNEEQGPLYDCGYETDIDIVREEDPLLKGRKKRFKRHRNYGAINDGNGNGNGTTVNGNGATSPRDIRKNNILSTLNRERNLPDAY</sequence>
<dbReference type="OrthoDB" id="286301at2759"/>
<feature type="region of interest" description="Disordered" evidence="1">
    <location>
        <begin position="947"/>
        <end position="974"/>
    </location>
</feature>
<dbReference type="Proteomes" id="UP000790833">
    <property type="component" value="Unassembled WGS sequence"/>
</dbReference>
<dbReference type="GeneID" id="66117607"/>
<feature type="compositionally biased region" description="Low complexity" evidence="1">
    <location>
        <begin position="947"/>
        <end position="966"/>
    </location>
</feature>
<dbReference type="RefSeq" id="XP_043050109.1">
    <property type="nucleotide sequence ID" value="XM_043194912.1"/>
</dbReference>
<dbReference type="Gene3D" id="2.30.180.10">
    <property type="entry name" value="FAS1 domain"/>
    <property type="match status" value="2"/>
</dbReference>
<keyword evidence="2" id="KW-1133">Transmembrane helix</keyword>
<evidence type="ECO:0000256" key="1">
    <source>
        <dbReference type="SAM" id="MobiDB-lite"/>
    </source>
</evidence>
<keyword evidence="2" id="KW-0812">Transmembrane</keyword>
<dbReference type="SUPFAM" id="SSF82153">
    <property type="entry name" value="FAS1 domain"/>
    <property type="match status" value="3"/>
</dbReference>
<name>A0A9P7VAX1_9ASCO</name>
<protein>
    <recommendedName>
        <fullName evidence="5">FAS1 domain-containing protein</fullName>
    </recommendedName>
</protein>
<evidence type="ECO:0000313" key="4">
    <source>
        <dbReference type="Proteomes" id="UP000790833"/>
    </source>
</evidence>
<comment type="caution">
    <text evidence="3">The sequence shown here is derived from an EMBL/GenBank/DDBJ whole genome shotgun (WGS) entry which is preliminary data.</text>
</comment>
<evidence type="ECO:0000313" key="3">
    <source>
        <dbReference type="EMBL" id="KAG7194562.1"/>
    </source>
</evidence>
<evidence type="ECO:0000256" key="2">
    <source>
        <dbReference type="SAM" id="Phobius"/>
    </source>
</evidence>
<evidence type="ECO:0008006" key="5">
    <source>
        <dbReference type="Google" id="ProtNLM"/>
    </source>
</evidence>
<organism evidence="3 4">
    <name type="scientific">Scheffersomyces spartinae</name>
    <dbReference type="NCBI Taxonomy" id="45513"/>
    <lineage>
        <taxon>Eukaryota</taxon>
        <taxon>Fungi</taxon>
        <taxon>Dikarya</taxon>
        <taxon>Ascomycota</taxon>
        <taxon>Saccharomycotina</taxon>
        <taxon>Pichiomycetes</taxon>
        <taxon>Debaryomycetaceae</taxon>
        <taxon>Scheffersomyces</taxon>
    </lineage>
</organism>
<dbReference type="AlphaFoldDB" id="A0A9P7VAX1"/>
<keyword evidence="2" id="KW-0472">Membrane</keyword>
<reference evidence="3" key="1">
    <citation type="submission" date="2021-03" db="EMBL/GenBank/DDBJ databases">
        <authorList>
            <person name="Palmer J.M."/>
        </authorList>
    </citation>
    <scope>NUCLEOTIDE SEQUENCE</scope>
    <source>
        <strain evidence="3">ARV_011</strain>
    </source>
</reference>
<dbReference type="EMBL" id="JAHMUF010000006">
    <property type="protein sequence ID" value="KAG7194562.1"/>
    <property type="molecule type" value="Genomic_DNA"/>
</dbReference>
<dbReference type="InterPro" id="IPR036378">
    <property type="entry name" value="FAS1_dom_sf"/>
</dbReference>